<dbReference type="Gene3D" id="3.30.920.30">
    <property type="entry name" value="Hypothetical protein"/>
    <property type="match status" value="1"/>
</dbReference>
<dbReference type="SUPFAM" id="SSF54786">
    <property type="entry name" value="YcfA/nrd intein domain"/>
    <property type="match status" value="1"/>
</dbReference>
<accession>A0A1G2MD69</accession>
<dbReference type="GO" id="GO:0016787">
    <property type="term" value="F:hydrolase activity"/>
    <property type="evidence" value="ECO:0007669"/>
    <property type="project" value="UniProtKB-KW"/>
</dbReference>
<name>A0A1G2MD69_9BACT</name>
<keyword evidence="7" id="KW-0346">Stress response</keyword>
<comment type="caution">
    <text evidence="8">The sequence shown here is derived from an EMBL/GenBank/DDBJ whole genome shotgun (WGS) entry which is preliminary data.</text>
</comment>
<reference evidence="8 9" key="1">
    <citation type="journal article" date="2016" name="Nat. Commun.">
        <title>Thousands of microbial genomes shed light on interconnected biogeochemical processes in an aquifer system.</title>
        <authorList>
            <person name="Anantharaman K."/>
            <person name="Brown C.T."/>
            <person name="Hug L.A."/>
            <person name="Sharon I."/>
            <person name="Castelle C.J."/>
            <person name="Probst A.J."/>
            <person name="Thomas B.C."/>
            <person name="Singh A."/>
            <person name="Wilkins M.J."/>
            <person name="Karaoz U."/>
            <person name="Brodie E.L."/>
            <person name="Williams K.H."/>
            <person name="Hubbard S.S."/>
            <person name="Banfield J.F."/>
        </authorList>
    </citation>
    <scope>NUCLEOTIDE SEQUENCE [LARGE SCALE GENOMIC DNA]</scope>
</reference>
<keyword evidence="4" id="KW-0255">Endonuclease</keyword>
<evidence type="ECO:0000256" key="7">
    <source>
        <dbReference type="ARBA" id="ARBA00023016"/>
    </source>
</evidence>
<gene>
    <name evidence="8" type="ORF">A2849_01475</name>
</gene>
<dbReference type="Proteomes" id="UP000178121">
    <property type="component" value="Unassembled WGS sequence"/>
</dbReference>
<evidence type="ECO:0008006" key="10">
    <source>
        <dbReference type="Google" id="ProtNLM"/>
    </source>
</evidence>
<proteinExistence type="inferred from homology"/>
<evidence type="ECO:0000256" key="2">
    <source>
        <dbReference type="ARBA" id="ARBA00022649"/>
    </source>
</evidence>
<evidence type="ECO:0000313" key="8">
    <source>
        <dbReference type="EMBL" id="OHA21865.1"/>
    </source>
</evidence>
<evidence type="ECO:0000313" key="9">
    <source>
        <dbReference type="Proteomes" id="UP000178121"/>
    </source>
</evidence>
<dbReference type="GO" id="GO:0003729">
    <property type="term" value="F:mRNA binding"/>
    <property type="evidence" value="ECO:0007669"/>
    <property type="project" value="InterPro"/>
</dbReference>
<dbReference type="Pfam" id="PF07927">
    <property type="entry name" value="HicA_toxin"/>
    <property type="match status" value="1"/>
</dbReference>
<dbReference type="AlphaFoldDB" id="A0A1G2MD69"/>
<evidence type="ECO:0000256" key="1">
    <source>
        <dbReference type="ARBA" id="ARBA00006620"/>
    </source>
</evidence>
<keyword evidence="2" id="KW-1277">Toxin-antitoxin system</keyword>
<keyword evidence="5" id="KW-0378">Hydrolase</keyword>
<keyword evidence="6" id="KW-0694">RNA-binding</keyword>
<keyword evidence="3" id="KW-0540">Nuclease</keyword>
<dbReference type="EMBL" id="MHRI01000002">
    <property type="protein sequence ID" value="OHA21865.1"/>
    <property type="molecule type" value="Genomic_DNA"/>
</dbReference>
<evidence type="ECO:0000256" key="5">
    <source>
        <dbReference type="ARBA" id="ARBA00022801"/>
    </source>
</evidence>
<protein>
    <recommendedName>
        <fullName evidence="10">Addiction module toxin, HicA family</fullName>
    </recommendedName>
</protein>
<dbReference type="InterPro" id="IPR012933">
    <property type="entry name" value="HicA_mRNA_interferase"/>
</dbReference>
<dbReference type="GO" id="GO:0004519">
    <property type="term" value="F:endonuclease activity"/>
    <property type="evidence" value="ECO:0007669"/>
    <property type="project" value="UniProtKB-KW"/>
</dbReference>
<organism evidence="8 9">
    <name type="scientific">Candidatus Taylorbacteria bacterium RIFCSPHIGHO2_01_FULL_51_15</name>
    <dbReference type="NCBI Taxonomy" id="1802304"/>
    <lineage>
        <taxon>Bacteria</taxon>
        <taxon>Candidatus Tayloriibacteriota</taxon>
    </lineage>
</organism>
<comment type="similarity">
    <text evidence="1">Belongs to the HicA mRNA interferase family.</text>
</comment>
<dbReference type="InterPro" id="IPR038570">
    <property type="entry name" value="HicA_sf"/>
</dbReference>
<evidence type="ECO:0000256" key="3">
    <source>
        <dbReference type="ARBA" id="ARBA00022722"/>
    </source>
</evidence>
<evidence type="ECO:0000256" key="4">
    <source>
        <dbReference type="ARBA" id="ARBA00022759"/>
    </source>
</evidence>
<evidence type="ECO:0000256" key="6">
    <source>
        <dbReference type="ARBA" id="ARBA00022884"/>
    </source>
</evidence>
<sequence>MPKISTIHYRKLVRVFEQKGFMLDHQEGDHLIYVRKDIKRPVVIPMYKSIPVFIILNNLKTAGISRQEYLELL</sequence>